<dbReference type="PANTHER" id="PTHR36490">
    <property type="entry name" value="STRESS ENHANCED PROTEIN 2, CHLOROPLASTIC"/>
    <property type="match status" value="1"/>
</dbReference>
<dbReference type="InterPro" id="IPR044971">
    <property type="entry name" value="SEP2"/>
</dbReference>
<gene>
    <name evidence="2" type="ORF">RD792_008625</name>
</gene>
<name>A0ABR0D9N2_9LAMI</name>
<feature type="transmembrane region" description="Helical" evidence="1">
    <location>
        <begin position="125"/>
        <end position="148"/>
    </location>
</feature>
<keyword evidence="3" id="KW-1185">Reference proteome</keyword>
<dbReference type="Proteomes" id="UP001291926">
    <property type="component" value="Unassembled WGS sequence"/>
</dbReference>
<evidence type="ECO:0000313" key="3">
    <source>
        <dbReference type="Proteomes" id="UP001291926"/>
    </source>
</evidence>
<evidence type="ECO:0008006" key="4">
    <source>
        <dbReference type="Google" id="ProtNLM"/>
    </source>
</evidence>
<keyword evidence="1" id="KW-0812">Transmembrane</keyword>
<accession>A0ABR0D9N2</accession>
<evidence type="ECO:0000313" key="2">
    <source>
        <dbReference type="EMBL" id="KAK4485971.1"/>
    </source>
</evidence>
<proteinExistence type="predicted"/>
<organism evidence="2 3">
    <name type="scientific">Penstemon davidsonii</name>
    <dbReference type="NCBI Taxonomy" id="160366"/>
    <lineage>
        <taxon>Eukaryota</taxon>
        <taxon>Viridiplantae</taxon>
        <taxon>Streptophyta</taxon>
        <taxon>Embryophyta</taxon>
        <taxon>Tracheophyta</taxon>
        <taxon>Spermatophyta</taxon>
        <taxon>Magnoliopsida</taxon>
        <taxon>eudicotyledons</taxon>
        <taxon>Gunneridae</taxon>
        <taxon>Pentapetalae</taxon>
        <taxon>asterids</taxon>
        <taxon>lamiids</taxon>
        <taxon>Lamiales</taxon>
        <taxon>Plantaginaceae</taxon>
        <taxon>Cheloneae</taxon>
        <taxon>Penstemon</taxon>
    </lineage>
</organism>
<keyword evidence="1" id="KW-0472">Membrane</keyword>
<reference evidence="2 3" key="1">
    <citation type="journal article" date="2023" name="bioRxiv">
        <title>Genome report: Whole genome sequence and annotation of Penstemon davidsonii.</title>
        <authorList>
            <person name="Ostevik K.L."/>
            <person name="Alabady M."/>
            <person name="Zhang M."/>
            <person name="Rausher M.D."/>
        </authorList>
    </citation>
    <scope>NUCLEOTIDE SEQUENCE [LARGE SCALE GENOMIC DNA]</scope>
    <source>
        <strain evidence="2">DNT005</strain>
        <tissue evidence="2">Whole leaf</tissue>
    </source>
</reference>
<sequence length="220" mass="24048">MDMEEKGKNMFVSDAVDHKGAPANKSTTGGWLSAASILTARPVFCRLPAVQEVQKLKVLEFQPPQTAAENNGKIVLQPRVCTLRSFGGDRGGVIKAKSDIEVSRFFETLTDYIESSRKSQDFEIISGRLAMIVFAATVGLEIVTGNSVFKKMDIQGIEEAAGVCFAAIASAAIFAWFTSNRNRVGSIFTVSCNTFIDSLIDQIIDGLFYEIDISDWSDEI</sequence>
<dbReference type="PANTHER" id="PTHR36490:SF1">
    <property type="entry name" value="STRESS ENHANCED PROTEIN 2, CHLOROPLASTIC"/>
    <property type="match status" value="1"/>
</dbReference>
<feature type="transmembrane region" description="Helical" evidence="1">
    <location>
        <begin position="160"/>
        <end position="178"/>
    </location>
</feature>
<comment type="caution">
    <text evidence="2">The sequence shown here is derived from an EMBL/GenBank/DDBJ whole genome shotgun (WGS) entry which is preliminary data.</text>
</comment>
<protein>
    <recommendedName>
        <fullName evidence="4">Stress enhanced protein 2</fullName>
    </recommendedName>
</protein>
<keyword evidence="1" id="KW-1133">Transmembrane helix</keyword>
<dbReference type="EMBL" id="JAYDYQ010002533">
    <property type="protein sequence ID" value="KAK4485971.1"/>
    <property type="molecule type" value="Genomic_DNA"/>
</dbReference>
<evidence type="ECO:0000256" key="1">
    <source>
        <dbReference type="SAM" id="Phobius"/>
    </source>
</evidence>